<evidence type="ECO:0000256" key="3">
    <source>
        <dbReference type="SAM" id="MobiDB-lite"/>
    </source>
</evidence>
<dbReference type="Gene3D" id="1.10.238.10">
    <property type="entry name" value="EF-hand"/>
    <property type="match status" value="1"/>
</dbReference>
<keyword evidence="6" id="KW-1185">Reference proteome</keyword>
<feature type="compositionally biased region" description="Polar residues" evidence="3">
    <location>
        <begin position="206"/>
        <end position="216"/>
    </location>
</feature>
<feature type="region of interest" description="Disordered" evidence="3">
    <location>
        <begin position="643"/>
        <end position="662"/>
    </location>
</feature>
<feature type="compositionally biased region" description="Pro residues" evidence="3">
    <location>
        <begin position="236"/>
        <end position="247"/>
    </location>
</feature>
<dbReference type="SUPFAM" id="SSF47473">
    <property type="entry name" value="EF-hand"/>
    <property type="match status" value="1"/>
</dbReference>
<organism evidence="5 6">
    <name type="scientific">Pseudogymnoascus verrucosus</name>
    <dbReference type="NCBI Taxonomy" id="342668"/>
    <lineage>
        <taxon>Eukaryota</taxon>
        <taxon>Fungi</taxon>
        <taxon>Dikarya</taxon>
        <taxon>Ascomycota</taxon>
        <taxon>Pezizomycotina</taxon>
        <taxon>Leotiomycetes</taxon>
        <taxon>Thelebolales</taxon>
        <taxon>Thelebolaceae</taxon>
        <taxon>Pseudogymnoascus</taxon>
    </lineage>
</organism>
<reference evidence="5 6" key="1">
    <citation type="submission" date="2016-03" db="EMBL/GenBank/DDBJ databases">
        <title>Comparative genomics of Pseudogymnoascus destructans, the fungus causing white-nose syndrome of bats.</title>
        <authorList>
            <person name="Palmer J.M."/>
            <person name="Drees K.P."/>
            <person name="Foster J.T."/>
            <person name="Lindner D.L."/>
        </authorList>
    </citation>
    <scope>NUCLEOTIDE SEQUENCE [LARGE SCALE GENOMIC DNA]</scope>
    <source>
        <strain evidence="5 6">UAMH 10579</strain>
    </source>
</reference>
<dbReference type="PROSITE" id="PS00018">
    <property type="entry name" value="EF_HAND_1"/>
    <property type="match status" value="1"/>
</dbReference>
<proteinExistence type="predicted"/>
<feature type="compositionally biased region" description="Polar residues" evidence="3">
    <location>
        <begin position="534"/>
        <end position="549"/>
    </location>
</feature>
<evidence type="ECO:0000256" key="1">
    <source>
        <dbReference type="ARBA" id="ARBA00022837"/>
    </source>
</evidence>
<reference evidence="6" key="2">
    <citation type="journal article" date="2018" name="Nat. Commun.">
        <title>Extreme sensitivity to ultraviolet light in the fungal pathogen causing white-nose syndrome of bats.</title>
        <authorList>
            <person name="Palmer J.M."/>
            <person name="Drees K.P."/>
            <person name="Foster J.T."/>
            <person name="Lindner D.L."/>
        </authorList>
    </citation>
    <scope>NUCLEOTIDE SEQUENCE [LARGE SCALE GENOMIC DNA]</scope>
    <source>
        <strain evidence="6">UAMH 10579</strain>
    </source>
</reference>
<keyword evidence="2" id="KW-0175">Coiled coil</keyword>
<gene>
    <name evidence="5" type="primary">IRS4</name>
    <name evidence="5" type="ORF">VE01_09794</name>
</gene>
<dbReference type="STRING" id="342668.A0A1B8G8A8"/>
<dbReference type="InterPro" id="IPR018247">
    <property type="entry name" value="EF_Hand_1_Ca_BS"/>
</dbReference>
<keyword evidence="1" id="KW-0106">Calcium</keyword>
<dbReference type="Proteomes" id="UP000091956">
    <property type="component" value="Unassembled WGS sequence"/>
</dbReference>
<dbReference type="EMBL" id="KV460274">
    <property type="protein sequence ID" value="OBT92070.1"/>
    <property type="molecule type" value="Genomic_DNA"/>
</dbReference>
<dbReference type="SMART" id="SM00027">
    <property type="entry name" value="EH"/>
    <property type="match status" value="1"/>
</dbReference>
<sequence length="662" mass="71452">MATGDAPHDSELRSPRPPTGPKQNAALQGATMAFGKPPVKPKPALKTINQNPALAAASKAGRDSNLAGRTVSSQNTGTTTDDDVGDTVARHHTGRRISGAGLDGGPVRSKLNDFPVDEKKPIQRQAKGNSESHIAANLAASRSVSTSPNRKPTTGQQRAVYRLGGQHNAESRELLENTNGYLSPLSAETNGNAFIPPTSQLINAFEKISSTPSKTDASPRYQRPLSYSGNGLSSPRPEPNLPSPAPKSPEIRTSLNNPKPKPKPKPKPETLPGRVLPESLGAYSPIPEPDLAKRRPLPPSISTTKPTEKYTEKHINKDHIAYPSNTEDDEDASSENSFVSASDGLQSDYRPEPVAPRPRHTHPNQHRPFIASRDTTATSQSSMTVNSLANAMVASALASSRSQSPSGPSKKSAPAPPPTRRSTTSIFANAQAHMSQSSRTPSPSKPSIQKHHTGGKSGMRTTMRKTPRSSDDEDEGMLKRGRKNLMKKHPNKHHEGDRKRWRDAVSDRERKRYEGLWASNKGLFTFPSTVTKSVPGITSPSPRRNSTISAAKPGNADSLRSPPEDCVSSLVVRDIWSRSRLPGDVLSDIWELVDRSGTGMLSRDEFVAGVWLVDQRLKGRKLPQRVGDSVWVSVGALGGVKVKDKHAKGGRKAKPGDSRDLR</sequence>
<feature type="compositionally biased region" description="Polar residues" evidence="3">
    <location>
        <begin position="334"/>
        <end position="345"/>
    </location>
</feature>
<dbReference type="CDD" id="cd00052">
    <property type="entry name" value="EH"/>
    <property type="match status" value="1"/>
</dbReference>
<dbReference type="RefSeq" id="XP_018125803.1">
    <property type="nucleotide sequence ID" value="XM_018279203.2"/>
</dbReference>
<dbReference type="InterPro" id="IPR011992">
    <property type="entry name" value="EF-hand-dom_pair"/>
</dbReference>
<evidence type="ECO:0000313" key="6">
    <source>
        <dbReference type="Proteomes" id="UP000091956"/>
    </source>
</evidence>
<feature type="compositionally biased region" description="Low complexity" evidence="3">
    <location>
        <begin position="394"/>
        <end position="413"/>
    </location>
</feature>
<feature type="compositionally biased region" description="Basic residues" evidence="3">
    <location>
        <begin position="479"/>
        <end position="492"/>
    </location>
</feature>
<feature type="compositionally biased region" description="Basic and acidic residues" evidence="3">
    <location>
        <begin position="493"/>
        <end position="508"/>
    </location>
</feature>
<feature type="domain" description="EH" evidence="4">
    <location>
        <begin position="557"/>
        <end position="623"/>
    </location>
</feature>
<dbReference type="Pfam" id="PF12763">
    <property type="entry name" value="EH"/>
    <property type="match status" value="1"/>
</dbReference>
<feature type="compositionally biased region" description="Basic and acidic residues" evidence="3">
    <location>
        <begin position="1"/>
        <end position="14"/>
    </location>
</feature>
<feature type="compositionally biased region" description="Basic residues" evidence="3">
    <location>
        <begin position="643"/>
        <end position="653"/>
    </location>
</feature>
<feature type="compositionally biased region" description="Basic and acidic residues" evidence="3">
    <location>
        <begin position="306"/>
        <end position="320"/>
    </location>
</feature>
<feature type="region of interest" description="Disordered" evidence="3">
    <location>
        <begin position="534"/>
        <end position="563"/>
    </location>
</feature>
<dbReference type="PROSITE" id="PS50031">
    <property type="entry name" value="EH"/>
    <property type="match status" value="1"/>
</dbReference>
<feature type="region of interest" description="Disordered" evidence="3">
    <location>
        <begin position="1"/>
        <end position="177"/>
    </location>
</feature>
<name>A0A1B8G8A8_9PEZI</name>
<evidence type="ECO:0000256" key="2">
    <source>
        <dbReference type="ARBA" id="ARBA00023054"/>
    </source>
</evidence>
<feature type="compositionally biased region" description="Polar residues" evidence="3">
    <location>
        <begin position="140"/>
        <end position="157"/>
    </location>
</feature>
<dbReference type="GeneID" id="28843180"/>
<feature type="compositionally biased region" description="Polar residues" evidence="3">
    <location>
        <begin position="426"/>
        <end position="447"/>
    </location>
</feature>
<feature type="region of interest" description="Disordered" evidence="3">
    <location>
        <begin position="206"/>
        <end position="508"/>
    </location>
</feature>
<protein>
    <submittedName>
        <fullName evidence="5">Increased rDNA silencing protein</fullName>
    </submittedName>
</protein>
<dbReference type="OrthoDB" id="10045710at2759"/>
<dbReference type="InterPro" id="IPR000261">
    <property type="entry name" value="EH_dom"/>
</dbReference>
<accession>A0A1B8G8A8</accession>
<dbReference type="AlphaFoldDB" id="A0A1B8G8A8"/>
<feature type="compositionally biased region" description="Polar residues" evidence="3">
    <location>
        <begin position="373"/>
        <end position="389"/>
    </location>
</feature>
<evidence type="ECO:0000313" key="5">
    <source>
        <dbReference type="EMBL" id="OBT92070.1"/>
    </source>
</evidence>
<evidence type="ECO:0000259" key="4">
    <source>
        <dbReference type="PROSITE" id="PS50031"/>
    </source>
</evidence>